<evidence type="ECO:0000313" key="5">
    <source>
        <dbReference type="Proteomes" id="UP000198551"/>
    </source>
</evidence>
<name>A0A1C4VPS7_9ACTN</name>
<gene>
    <name evidence="4" type="ORF">GA0070215_103318</name>
</gene>
<protein>
    <recommendedName>
        <fullName evidence="3">LppM domain-containing protein</fullName>
    </recommendedName>
</protein>
<reference evidence="5" key="1">
    <citation type="submission" date="2016-06" db="EMBL/GenBank/DDBJ databases">
        <authorList>
            <person name="Varghese N."/>
        </authorList>
    </citation>
    <scope>NUCLEOTIDE SEQUENCE [LARGE SCALE GENOMIC DNA]</scope>
    <source>
        <strain evidence="5">DSM 45555</strain>
    </source>
</reference>
<dbReference type="RefSeq" id="WP_244166886.1">
    <property type="nucleotide sequence ID" value="NZ_FMCV01000003.1"/>
</dbReference>
<evidence type="ECO:0000259" key="3">
    <source>
        <dbReference type="Pfam" id="PF21946"/>
    </source>
</evidence>
<accession>A0A1C4VPS7</accession>
<organism evidence="4 5">
    <name type="scientific">Micromonospora marina</name>
    <dbReference type="NCBI Taxonomy" id="307120"/>
    <lineage>
        <taxon>Bacteria</taxon>
        <taxon>Bacillati</taxon>
        <taxon>Actinomycetota</taxon>
        <taxon>Actinomycetes</taxon>
        <taxon>Micromonosporales</taxon>
        <taxon>Micromonosporaceae</taxon>
        <taxon>Micromonospora</taxon>
    </lineage>
</organism>
<feature type="transmembrane region" description="Helical" evidence="2">
    <location>
        <begin position="211"/>
        <end position="233"/>
    </location>
</feature>
<dbReference type="InterPro" id="IPR053807">
    <property type="entry name" value="LppM"/>
</dbReference>
<dbReference type="Proteomes" id="UP000198551">
    <property type="component" value="Unassembled WGS sequence"/>
</dbReference>
<evidence type="ECO:0000313" key="4">
    <source>
        <dbReference type="EMBL" id="SCE86012.1"/>
    </source>
</evidence>
<keyword evidence="5" id="KW-1185">Reference proteome</keyword>
<proteinExistence type="predicted"/>
<keyword evidence="2" id="KW-0472">Membrane</keyword>
<evidence type="ECO:0000256" key="2">
    <source>
        <dbReference type="SAM" id="Phobius"/>
    </source>
</evidence>
<sequence>MNTRLRRSRALGLAVCLALVAIMSGCMQLNLGLTVNDDDTVSGQLLLTAPKSLLKQRNPDPAVAFAELRPNIPSLPPGAETGYEDATSYGIQITYRKTPLAQFTSESVNLVRDDDLYRFSLPLDPKKYGGKFGQQDPRQQQAFMTLMAFEISVTFPGRVLDTNGTITGRSVSWKVVANQPKPAELRAVAQAPPPPATSPAAVVTGDGSFPWLPVVAGAVVLLLAVAVAVVLLIRRRSRHGAGAAATTGPDAATGPGAPAGPAPPATGGPAAPAPPAGPPA</sequence>
<feature type="domain" description="LppM" evidence="3">
    <location>
        <begin position="29"/>
        <end position="191"/>
    </location>
</feature>
<feature type="compositionally biased region" description="Low complexity" evidence="1">
    <location>
        <begin position="240"/>
        <end position="256"/>
    </location>
</feature>
<dbReference type="EMBL" id="FMCV01000003">
    <property type="protein sequence ID" value="SCE86012.1"/>
    <property type="molecule type" value="Genomic_DNA"/>
</dbReference>
<evidence type="ECO:0000256" key="1">
    <source>
        <dbReference type="SAM" id="MobiDB-lite"/>
    </source>
</evidence>
<feature type="region of interest" description="Disordered" evidence="1">
    <location>
        <begin position="240"/>
        <end position="280"/>
    </location>
</feature>
<keyword evidence="2" id="KW-1133">Transmembrane helix</keyword>
<keyword evidence="2" id="KW-0812">Transmembrane</keyword>
<dbReference type="PROSITE" id="PS51257">
    <property type="entry name" value="PROKAR_LIPOPROTEIN"/>
    <property type="match status" value="1"/>
</dbReference>
<dbReference type="Pfam" id="PF21946">
    <property type="entry name" value="LppM"/>
    <property type="match status" value="1"/>
</dbReference>
<dbReference type="AlphaFoldDB" id="A0A1C4VPS7"/>
<feature type="compositionally biased region" description="Pro residues" evidence="1">
    <location>
        <begin position="258"/>
        <end position="280"/>
    </location>
</feature>